<evidence type="ECO:0000313" key="2">
    <source>
        <dbReference type="EMBL" id="CAD9301975.1"/>
    </source>
</evidence>
<dbReference type="AlphaFoldDB" id="A0A7S1VJD9"/>
<evidence type="ECO:0000256" key="1">
    <source>
        <dbReference type="SAM" id="MobiDB-lite"/>
    </source>
</evidence>
<feature type="region of interest" description="Disordered" evidence="1">
    <location>
        <begin position="82"/>
        <end position="105"/>
    </location>
</feature>
<name>A0A7S1VJD9_9STRA</name>
<dbReference type="EMBL" id="HBGK01042375">
    <property type="protein sequence ID" value="CAD9301975.1"/>
    <property type="molecule type" value="Transcribed_RNA"/>
</dbReference>
<proteinExistence type="predicted"/>
<gene>
    <name evidence="2" type="ORF">GOCE00092_LOCUS22219</name>
</gene>
<reference evidence="2" key="1">
    <citation type="submission" date="2021-01" db="EMBL/GenBank/DDBJ databases">
        <authorList>
            <person name="Corre E."/>
            <person name="Pelletier E."/>
            <person name="Niang G."/>
            <person name="Scheremetjew M."/>
            <person name="Finn R."/>
            <person name="Kale V."/>
            <person name="Holt S."/>
            <person name="Cochrane G."/>
            <person name="Meng A."/>
            <person name="Brown T."/>
            <person name="Cohen L."/>
        </authorList>
    </citation>
    <scope>NUCLEOTIDE SEQUENCE</scope>
    <source>
        <strain evidence="2">CCMP 410</strain>
    </source>
</reference>
<protein>
    <submittedName>
        <fullName evidence="2">Uncharacterized protein</fullName>
    </submittedName>
</protein>
<organism evidence="2">
    <name type="scientific">Grammatophora oceanica</name>
    <dbReference type="NCBI Taxonomy" id="210454"/>
    <lineage>
        <taxon>Eukaryota</taxon>
        <taxon>Sar</taxon>
        <taxon>Stramenopiles</taxon>
        <taxon>Ochrophyta</taxon>
        <taxon>Bacillariophyta</taxon>
        <taxon>Fragilariophyceae</taxon>
        <taxon>Fragilariophycidae</taxon>
        <taxon>Rhabdonematales</taxon>
        <taxon>Grammatophoraceae</taxon>
        <taxon>Grammatophora</taxon>
    </lineage>
</organism>
<accession>A0A7S1VJD9</accession>
<sequence length="105" mass="12138">MSEPLAPPFPEHLSPATILRMQVEDFISTLKRCGKIFLDTSPFMIKEFGSKWPMKLVRADIFEDRTFEKFAHKMMRRVQEHQDGCARCSHKPGPGENKLSKCARD</sequence>